<evidence type="ECO:0000313" key="1">
    <source>
        <dbReference type="EMBL" id="KIX07863.1"/>
    </source>
</evidence>
<dbReference type="AlphaFoldDB" id="A0A0D2HBP8"/>
<dbReference type="PANTHER" id="PTHR35569:SF1">
    <property type="entry name" value="CYANAMIDE HYDRATASE DDI2-RELATED"/>
    <property type="match status" value="1"/>
</dbReference>
<dbReference type="Proteomes" id="UP000053617">
    <property type="component" value="Unassembled WGS sequence"/>
</dbReference>
<protein>
    <submittedName>
        <fullName evidence="1">Rhinocladiella mackenziei CBS 650.93 unplaced genomic scaffold supercont1.2, whole genome shotgun sequence</fullName>
    </submittedName>
</protein>
<dbReference type="PANTHER" id="PTHR35569">
    <property type="entry name" value="CYANAMIDE HYDRATASE DDI2-RELATED"/>
    <property type="match status" value="1"/>
</dbReference>
<proteinExistence type="predicted"/>
<accession>A0A0D2HBP8</accession>
<reference evidence="1 2" key="1">
    <citation type="submission" date="2015-01" db="EMBL/GenBank/DDBJ databases">
        <title>The Genome Sequence of Rhinocladiella mackenzie CBS 650.93.</title>
        <authorList>
            <consortium name="The Broad Institute Genomics Platform"/>
            <person name="Cuomo C."/>
            <person name="de Hoog S."/>
            <person name="Gorbushina A."/>
            <person name="Stielow B."/>
            <person name="Teixiera M."/>
            <person name="Abouelleil A."/>
            <person name="Chapman S.B."/>
            <person name="Priest M."/>
            <person name="Young S.K."/>
            <person name="Wortman J."/>
            <person name="Nusbaum C."/>
            <person name="Birren B."/>
        </authorList>
    </citation>
    <scope>NUCLEOTIDE SEQUENCE [LARGE SCALE GENOMIC DNA]</scope>
    <source>
        <strain evidence="1 2">CBS 650.93</strain>
    </source>
</reference>
<dbReference type="GeneID" id="25290588"/>
<gene>
    <name evidence="1" type="ORF">Z518_02517</name>
</gene>
<dbReference type="EMBL" id="KN847476">
    <property type="protein sequence ID" value="KIX07863.1"/>
    <property type="molecule type" value="Genomic_DNA"/>
</dbReference>
<keyword evidence="2" id="KW-1185">Reference proteome</keyword>
<dbReference type="RefSeq" id="XP_013274999.1">
    <property type="nucleotide sequence ID" value="XM_013419545.1"/>
</dbReference>
<dbReference type="OrthoDB" id="409121at2759"/>
<organism evidence="1 2">
    <name type="scientific">Rhinocladiella mackenziei CBS 650.93</name>
    <dbReference type="NCBI Taxonomy" id="1442369"/>
    <lineage>
        <taxon>Eukaryota</taxon>
        <taxon>Fungi</taxon>
        <taxon>Dikarya</taxon>
        <taxon>Ascomycota</taxon>
        <taxon>Pezizomycotina</taxon>
        <taxon>Eurotiomycetes</taxon>
        <taxon>Chaetothyriomycetidae</taxon>
        <taxon>Chaetothyriales</taxon>
        <taxon>Herpotrichiellaceae</taxon>
        <taxon>Rhinocladiella</taxon>
    </lineage>
</organism>
<sequence>MKLPEHTSNQSLRVFYYGEKRGTVAAATHIDSRWTGMAISSKQFPERRFSPETWLLTCRFHDIGTMDKHDTFMSFEFYGGILALDDITHDDGSGRLKLVCMQIPWISIRPCSPGYHQRRGEVQLLLDQDCEEKFHHDVVHDALMEPYDRLIDIGVTRL</sequence>
<evidence type="ECO:0000313" key="2">
    <source>
        <dbReference type="Proteomes" id="UP000053617"/>
    </source>
</evidence>
<dbReference type="HOGENOM" id="CLU_1670357_0_0_1"/>
<name>A0A0D2HBP8_9EURO</name>
<dbReference type="VEuPathDB" id="FungiDB:Z518_02517"/>